<keyword evidence="1" id="KW-0812">Transmembrane</keyword>
<feature type="transmembrane region" description="Helical" evidence="1">
    <location>
        <begin position="104"/>
        <end position="123"/>
    </location>
</feature>
<gene>
    <name evidence="2" type="ORF">AC529_08490</name>
</gene>
<keyword evidence="3" id="KW-1185">Reference proteome</keyword>
<dbReference type="AlphaFoldDB" id="A0A147KIN2"/>
<proteinExistence type="predicted"/>
<keyword evidence="1" id="KW-0472">Membrane</keyword>
<organism evidence="2 3">
    <name type="scientific">Thermobifida cellulosilytica TB100</name>
    <dbReference type="NCBI Taxonomy" id="665004"/>
    <lineage>
        <taxon>Bacteria</taxon>
        <taxon>Bacillati</taxon>
        <taxon>Actinomycetota</taxon>
        <taxon>Actinomycetes</taxon>
        <taxon>Streptosporangiales</taxon>
        <taxon>Nocardiopsidaceae</taxon>
        <taxon>Thermobifida</taxon>
    </lineage>
</organism>
<evidence type="ECO:0000256" key="1">
    <source>
        <dbReference type="SAM" id="Phobius"/>
    </source>
</evidence>
<evidence type="ECO:0000313" key="2">
    <source>
        <dbReference type="EMBL" id="KUP97140.1"/>
    </source>
</evidence>
<feature type="transmembrane region" description="Helical" evidence="1">
    <location>
        <begin position="62"/>
        <end position="82"/>
    </location>
</feature>
<keyword evidence="1" id="KW-1133">Transmembrane helix</keyword>
<dbReference type="RefSeq" id="WP_068754306.1">
    <property type="nucleotide sequence ID" value="NZ_KQ950180.1"/>
</dbReference>
<sequence>MHGTSPARLIRAGVFAAVSVGVSANGHALQSGHDVPPAGMLLGSALMLAAGWGLAGRERGGGAVLGWMLWGQLALHFVFALTESGAAHPGHPAAAPAAAAGQDLSPGMLAAHLVAALVCALWLRRGEAAAFRLARGLRTLLADAFRPPAAPPALPLPAGPERLGGGDEPSPAADAVLRYAVIRRGPPTPRIA</sequence>
<accession>A0A147KIN2</accession>
<dbReference type="STRING" id="665004.AC529_08490"/>
<dbReference type="PATRIC" id="fig|665004.4.peg.1363"/>
<evidence type="ECO:0000313" key="3">
    <source>
        <dbReference type="Proteomes" id="UP000074382"/>
    </source>
</evidence>
<name>A0A147KIN2_THECS</name>
<comment type="caution">
    <text evidence="2">The sequence shown here is derived from an EMBL/GenBank/DDBJ whole genome shotgun (WGS) entry which is preliminary data.</text>
</comment>
<dbReference type="Proteomes" id="UP000074382">
    <property type="component" value="Unassembled WGS sequence"/>
</dbReference>
<dbReference type="EMBL" id="LGEM01000037">
    <property type="protein sequence ID" value="KUP97140.1"/>
    <property type="molecule type" value="Genomic_DNA"/>
</dbReference>
<feature type="transmembrane region" description="Helical" evidence="1">
    <location>
        <begin position="38"/>
        <end position="55"/>
    </location>
</feature>
<protein>
    <submittedName>
        <fullName evidence="2">Uncharacterized protein</fullName>
    </submittedName>
</protein>
<reference evidence="3" key="1">
    <citation type="journal article" date="2017" name="Acta Aliment.">
        <title>Plant polysaccharide degrading enzyme system of Thermpbifida cellulosilytica TB100 revealed by de novo genome project data.</title>
        <authorList>
            <person name="Toth A."/>
            <person name="Baka E."/>
            <person name="Luzics S."/>
            <person name="Bata-Vidacs I."/>
            <person name="Nagy I."/>
            <person name="Balint B."/>
            <person name="Herceg R."/>
            <person name="Olasz F."/>
            <person name="Wilk T."/>
            <person name="Nagy T."/>
            <person name="Kriszt B."/>
            <person name="Nagy I."/>
            <person name="Kukolya J."/>
        </authorList>
    </citation>
    <scope>NUCLEOTIDE SEQUENCE [LARGE SCALE GENOMIC DNA]</scope>
    <source>
        <strain evidence="3">TB100</strain>
    </source>
</reference>